<protein>
    <submittedName>
        <fullName evidence="2">Uncharacterized protein</fullName>
    </submittedName>
</protein>
<sequence length="125" mass="14191">MTSSIHTTTPPTRPAHRVYVTLVHGIFGLQIDRRPINPRGGCEYLAYRFYIIPGTNTVQRVRISSVGTPPVHELGWFGVVTIFGLICRGTVIVPGSNDRMTFEAWKDKVMHDVRTNYGHLWEELL</sequence>
<accession>A0A6A5U9K5</accession>
<evidence type="ECO:0000313" key="3">
    <source>
        <dbReference type="Proteomes" id="UP000800035"/>
    </source>
</evidence>
<dbReference type="Proteomes" id="UP000800035">
    <property type="component" value="Unassembled WGS sequence"/>
</dbReference>
<reference evidence="2" key="1">
    <citation type="journal article" date="2020" name="Stud. Mycol.">
        <title>101 Dothideomycetes genomes: a test case for predicting lifestyles and emergence of pathogens.</title>
        <authorList>
            <person name="Haridas S."/>
            <person name="Albert R."/>
            <person name="Binder M."/>
            <person name="Bloem J."/>
            <person name="Labutti K."/>
            <person name="Salamov A."/>
            <person name="Andreopoulos B."/>
            <person name="Baker S."/>
            <person name="Barry K."/>
            <person name="Bills G."/>
            <person name="Bluhm B."/>
            <person name="Cannon C."/>
            <person name="Castanera R."/>
            <person name="Culley D."/>
            <person name="Daum C."/>
            <person name="Ezra D."/>
            <person name="Gonzalez J."/>
            <person name="Henrissat B."/>
            <person name="Kuo A."/>
            <person name="Liang C."/>
            <person name="Lipzen A."/>
            <person name="Lutzoni F."/>
            <person name="Magnuson J."/>
            <person name="Mondo S."/>
            <person name="Nolan M."/>
            <person name="Ohm R."/>
            <person name="Pangilinan J."/>
            <person name="Park H.-J."/>
            <person name="Ramirez L."/>
            <person name="Alfaro M."/>
            <person name="Sun H."/>
            <person name="Tritt A."/>
            <person name="Yoshinaga Y."/>
            <person name="Zwiers L.-H."/>
            <person name="Turgeon B."/>
            <person name="Goodwin S."/>
            <person name="Spatafora J."/>
            <person name="Crous P."/>
            <person name="Grigoriev I."/>
        </authorList>
    </citation>
    <scope>NUCLEOTIDE SEQUENCE</scope>
    <source>
        <strain evidence="2">CBS 675.92</strain>
    </source>
</reference>
<keyword evidence="1" id="KW-0812">Transmembrane</keyword>
<dbReference type="AlphaFoldDB" id="A0A6A5U9K5"/>
<feature type="transmembrane region" description="Helical" evidence="1">
    <location>
        <begin position="74"/>
        <end position="93"/>
    </location>
</feature>
<evidence type="ECO:0000313" key="2">
    <source>
        <dbReference type="EMBL" id="KAF1959546.1"/>
    </source>
</evidence>
<evidence type="ECO:0000256" key="1">
    <source>
        <dbReference type="SAM" id="Phobius"/>
    </source>
</evidence>
<name>A0A6A5U9K5_9PLEO</name>
<proteinExistence type="predicted"/>
<organism evidence="2 3">
    <name type="scientific">Byssothecium circinans</name>
    <dbReference type="NCBI Taxonomy" id="147558"/>
    <lineage>
        <taxon>Eukaryota</taxon>
        <taxon>Fungi</taxon>
        <taxon>Dikarya</taxon>
        <taxon>Ascomycota</taxon>
        <taxon>Pezizomycotina</taxon>
        <taxon>Dothideomycetes</taxon>
        <taxon>Pleosporomycetidae</taxon>
        <taxon>Pleosporales</taxon>
        <taxon>Massarineae</taxon>
        <taxon>Massarinaceae</taxon>
        <taxon>Byssothecium</taxon>
    </lineage>
</organism>
<dbReference type="EMBL" id="ML976984">
    <property type="protein sequence ID" value="KAF1959546.1"/>
    <property type="molecule type" value="Genomic_DNA"/>
</dbReference>
<keyword evidence="3" id="KW-1185">Reference proteome</keyword>
<keyword evidence="1" id="KW-0472">Membrane</keyword>
<keyword evidence="1" id="KW-1133">Transmembrane helix</keyword>
<gene>
    <name evidence="2" type="ORF">CC80DRAFT_302965</name>
</gene>